<evidence type="ECO:0000256" key="1">
    <source>
        <dbReference type="SAM" id="MobiDB-lite"/>
    </source>
</evidence>
<evidence type="ECO:0000313" key="2">
    <source>
        <dbReference type="EMBL" id="PVD23234.1"/>
    </source>
</evidence>
<protein>
    <submittedName>
        <fullName evidence="2">Uncharacterized protein</fullName>
    </submittedName>
</protein>
<sequence length="351" mass="40833">MLGGVDRDSAKKRRRDAYRQDLELQIKERDAARIRERLQDMNVNASGWLDPEKRPERFKPLGGVHWTEQRGVRDSKVKPYHTLFLYGKVPEDGDSTYAGSALGAPNNSVDQAYNFFATMNLDNGGGNRSIVQPISIPYVDNRPIIVTGQTGGGEYHGPKFNPFDQKDDMREMRSLLGLSQMEAERARARMERDNEEFHRKLRKELDDERRKLQDQESEARRRMEEMRRQAEERRKEAERQRLEAERLKREAETMPKAEPVKPRPESKTAFYNTINDYKKQLEEERKKIEELLKSPPKQDALIRQQEAKLRTLASSEYRDFPSAFLASWNISGSLARQIEVVPLLMEALVVL</sequence>
<evidence type="ECO:0000313" key="3">
    <source>
        <dbReference type="Proteomes" id="UP000245119"/>
    </source>
</evidence>
<dbReference type="EMBL" id="PZQS01000010">
    <property type="protein sequence ID" value="PVD23234.1"/>
    <property type="molecule type" value="Genomic_DNA"/>
</dbReference>
<proteinExistence type="predicted"/>
<gene>
    <name evidence="2" type="ORF">C0Q70_16497</name>
</gene>
<name>A0A2T7NPY6_POMCA</name>
<reference evidence="2 3" key="1">
    <citation type="submission" date="2018-04" db="EMBL/GenBank/DDBJ databases">
        <title>The genome of golden apple snail Pomacea canaliculata provides insight into stress tolerance and invasive adaptation.</title>
        <authorList>
            <person name="Liu C."/>
            <person name="Liu B."/>
            <person name="Ren Y."/>
            <person name="Zhang Y."/>
            <person name="Wang H."/>
            <person name="Li S."/>
            <person name="Jiang F."/>
            <person name="Yin L."/>
            <person name="Zhang G."/>
            <person name="Qian W."/>
            <person name="Fan W."/>
        </authorList>
    </citation>
    <scope>NUCLEOTIDE SEQUENCE [LARGE SCALE GENOMIC DNA]</scope>
    <source>
        <strain evidence="2">SZHN2017</strain>
        <tissue evidence="2">Muscle</tissue>
    </source>
</reference>
<keyword evidence="3" id="KW-1185">Reference proteome</keyword>
<feature type="region of interest" description="Disordered" evidence="1">
    <location>
        <begin position="1"/>
        <end position="20"/>
    </location>
</feature>
<dbReference type="Proteomes" id="UP000245119">
    <property type="component" value="Linkage Group LG10"/>
</dbReference>
<feature type="region of interest" description="Disordered" evidence="1">
    <location>
        <begin position="206"/>
        <end position="264"/>
    </location>
</feature>
<comment type="caution">
    <text evidence="2">The sequence shown here is derived from an EMBL/GenBank/DDBJ whole genome shotgun (WGS) entry which is preliminary data.</text>
</comment>
<dbReference type="OrthoDB" id="6111615at2759"/>
<accession>A0A2T7NPY6</accession>
<dbReference type="AlphaFoldDB" id="A0A2T7NPY6"/>
<organism evidence="2 3">
    <name type="scientific">Pomacea canaliculata</name>
    <name type="common">Golden apple snail</name>
    <dbReference type="NCBI Taxonomy" id="400727"/>
    <lineage>
        <taxon>Eukaryota</taxon>
        <taxon>Metazoa</taxon>
        <taxon>Spiralia</taxon>
        <taxon>Lophotrochozoa</taxon>
        <taxon>Mollusca</taxon>
        <taxon>Gastropoda</taxon>
        <taxon>Caenogastropoda</taxon>
        <taxon>Architaenioglossa</taxon>
        <taxon>Ampullarioidea</taxon>
        <taxon>Ampullariidae</taxon>
        <taxon>Pomacea</taxon>
    </lineage>
</organism>